<proteinExistence type="predicted"/>
<keyword evidence="2" id="KW-0378">Hydrolase</keyword>
<dbReference type="InterPro" id="IPR022742">
    <property type="entry name" value="Hydrolase_4"/>
</dbReference>
<accession>A0A2K8L2H2</accession>
<gene>
    <name evidence="2" type="ORF">REIFOR_03343</name>
</gene>
<reference evidence="2 3" key="1">
    <citation type="journal article" date="2017" name="Environ. Microbiol.">
        <title>Genomic and physiological analyses of 'Reinekea forsetii' reveal a versatile opportunistic lifestyle during spring algae blooms.</title>
        <authorList>
            <person name="Avci B."/>
            <person name="Hahnke R.L."/>
            <person name="Chafee M."/>
            <person name="Fischer T."/>
            <person name="Gruber-Vodicka H."/>
            <person name="Tegetmeyer H.E."/>
            <person name="Harder J."/>
            <person name="Fuchs B.M."/>
            <person name="Amann R.I."/>
            <person name="Teeling H."/>
        </authorList>
    </citation>
    <scope>NUCLEOTIDE SEQUENCE [LARGE SCALE GENOMIC DNA]</scope>
    <source>
        <strain evidence="2 3">Hel1_31_D35</strain>
    </source>
</reference>
<dbReference type="Proteomes" id="UP000229757">
    <property type="component" value="Chromosome"/>
</dbReference>
<dbReference type="InterPro" id="IPR029058">
    <property type="entry name" value="AB_hydrolase_fold"/>
</dbReference>
<dbReference type="AlphaFoldDB" id="A0A2K8L2H2"/>
<feature type="domain" description="Serine aminopeptidase S33" evidence="1">
    <location>
        <begin position="26"/>
        <end position="285"/>
    </location>
</feature>
<dbReference type="KEGG" id="rfo:REIFOR_03343"/>
<dbReference type="RefSeq" id="WP_100258634.1">
    <property type="nucleotide sequence ID" value="NZ_CP011797.1"/>
</dbReference>
<dbReference type="PANTHER" id="PTHR11614">
    <property type="entry name" value="PHOSPHOLIPASE-RELATED"/>
    <property type="match status" value="1"/>
</dbReference>
<dbReference type="InterPro" id="IPR051044">
    <property type="entry name" value="MAG_DAG_Lipase"/>
</dbReference>
<name>A0A2K8L2H2_9GAMM</name>
<dbReference type="SUPFAM" id="SSF53474">
    <property type="entry name" value="alpha/beta-Hydrolases"/>
    <property type="match status" value="1"/>
</dbReference>
<dbReference type="Gene3D" id="3.40.50.1820">
    <property type="entry name" value="alpha/beta hydrolase"/>
    <property type="match status" value="1"/>
</dbReference>
<organism evidence="2 3">
    <name type="scientific">Reinekea forsetii</name>
    <dbReference type="NCBI Taxonomy" id="1336806"/>
    <lineage>
        <taxon>Bacteria</taxon>
        <taxon>Pseudomonadati</taxon>
        <taxon>Pseudomonadota</taxon>
        <taxon>Gammaproteobacteria</taxon>
        <taxon>Oceanospirillales</taxon>
        <taxon>Saccharospirillaceae</taxon>
        <taxon>Reinekea</taxon>
    </lineage>
</organism>
<protein>
    <submittedName>
        <fullName evidence="2">Alpha/beta hydrolase family protein</fullName>
    </submittedName>
</protein>
<evidence type="ECO:0000259" key="1">
    <source>
        <dbReference type="Pfam" id="PF12146"/>
    </source>
</evidence>
<sequence length="310" mass="34721">MQYLEEFLSTPDGHDIPIRLWRPRSTRHILIIAHGMAEYCERYAPLAEWLTESDIAVIALNHRGHGMDCDDAKLGYFADHRGWTRVVDDLHQAVCFAKAQIPDCPITLLGHSMGSFIGQSYLQAYGDSVSQVIFSASNRVDRPKLLISQALIAVIAALKGRRATSGLVDFLSFGQFNRPFRPNRTASDWLSRDAEQVDAYIDDPYCGFSCSLGLWQDFIGGMLTLQPAGWPSTVPIHLLSGGADPVGEFGRGIERFAGQLRRAERRLVSYKLYPEARHEIINETNADEVWEDIRALVLHGRLSDAPEHSN</sequence>
<dbReference type="Pfam" id="PF12146">
    <property type="entry name" value="Hydrolase_4"/>
    <property type="match status" value="1"/>
</dbReference>
<dbReference type="EMBL" id="CP011797">
    <property type="protein sequence ID" value="ATX78446.1"/>
    <property type="molecule type" value="Genomic_DNA"/>
</dbReference>
<keyword evidence="3" id="KW-1185">Reference proteome</keyword>
<dbReference type="GO" id="GO:0016787">
    <property type="term" value="F:hydrolase activity"/>
    <property type="evidence" value="ECO:0007669"/>
    <property type="project" value="UniProtKB-KW"/>
</dbReference>
<evidence type="ECO:0000313" key="2">
    <source>
        <dbReference type="EMBL" id="ATX78446.1"/>
    </source>
</evidence>
<evidence type="ECO:0000313" key="3">
    <source>
        <dbReference type="Proteomes" id="UP000229757"/>
    </source>
</evidence>
<dbReference type="OrthoDB" id="9806902at2"/>